<evidence type="ECO:0000313" key="1">
    <source>
        <dbReference type="EMBL" id="RYC66298.1"/>
    </source>
</evidence>
<dbReference type="RefSeq" id="WP_129606992.1">
    <property type="nucleotide sequence ID" value="NZ_SBLB01000017.1"/>
</dbReference>
<evidence type="ECO:0000313" key="2">
    <source>
        <dbReference type="Proteomes" id="UP000290407"/>
    </source>
</evidence>
<reference evidence="1 2" key="1">
    <citation type="submission" date="2019-01" db="EMBL/GenBank/DDBJ databases">
        <title>Spirosoma flava sp. nov., a propanil-degrading bacterium isolated from herbicide-contaminated soil.</title>
        <authorList>
            <person name="Zhang L."/>
            <person name="Jiang J.-D."/>
        </authorList>
    </citation>
    <scope>NUCLEOTIDE SEQUENCE [LARGE SCALE GENOMIC DNA]</scope>
    <source>
        <strain evidence="1 2">TY50</strain>
    </source>
</reference>
<organism evidence="1 2">
    <name type="scientific">Spirosoma sordidisoli</name>
    <dbReference type="NCBI Taxonomy" id="2502893"/>
    <lineage>
        <taxon>Bacteria</taxon>
        <taxon>Pseudomonadati</taxon>
        <taxon>Bacteroidota</taxon>
        <taxon>Cytophagia</taxon>
        <taxon>Cytophagales</taxon>
        <taxon>Cytophagaceae</taxon>
        <taxon>Spirosoma</taxon>
    </lineage>
</organism>
<accession>A0A4V1RVC6</accession>
<dbReference type="InterPro" id="IPR012657">
    <property type="entry name" value="23S_rRNA-intervening_sequence"/>
</dbReference>
<proteinExistence type="predicted"/>
<name>A0A4V1RVC6_9BACT</name>
<dbReference type="PANTHER" id="PTHR38471">
    <property type="entry name" value="FOUR HELIX BUNDLE PROTEIN"/>
    <property type="match status" value="1"/>
</dbReference>
<dbReference type="AlphaFoldDB" id="A0A4V1RVC6"/>
<dbReference type="InterPro" id="IPR036583">
    <property type="entry name" value="23S_rRNA_IVS_sf"/>
</dbReference>
<gene>
    <name evidence="1" type="ORF">EQG79_30485</name>
</gene>
<dbReference type="Pfam" id="PF05635">
    <property type="entry name" value="23S_rRNA_IVP"/>
    <property type="match status" value="1"/>
</dbReference>
<dbReference type="PIRSF" id="PIRSF035652">
    <property type="entry name" value="CHP02436"/>
    <property type="match status" value="1"/>
</dbReference>
<dbReference type="SUPFAM" id="SSF158446">
    <property type="entry name" value="IVS-encoded protein-like"/>
    <property type="match status" value="1"/>
</dbReference>
<sequence>MKKENVVREKSFRFAVRAIRLYQYICDGQKEYVLSKQMLRSGTSVGANVREADNAESKADFIHKMGVAQKETDETLYWLELMKETGYLAEKEFTSMHADADELLKLIRSIIITAKANR</sequence>
<dbReference type="Proteomes" id="UP000290407">
    <property type="component" value="Unassembled WGS sequence"/>
</dbReference>
<comment type="caution">
    <text evidence="1">The sequence shown here is derived from an EMBL/GenBank/DDBJ whole genome shotgun (WGS) entry which is preliminary data.</text>
</comment>
<dbReference type="EMBL" id="SBLB01000017">
    <property type="protein sequence ID" value="RYC66298.1"/>
    <property type="molecule type" value="Genomic_DNA"/>
</dbReference>
<protein>
    <submittedName>
        <fullName evidence="1">Four helix bundle protein</fullName>
    </submittedName>
</protein>
<dbReference type="Gene3D" id="1.20.1440.60">
    <property type="entry name" value="23S rRNA-intervening sequence"/>
    <property type="match status" value="1"/>
</dbReference>
<dbReference type="NCBIfam" id="TIGR02436">
    <property type="entry name" value="four helix bundle protein"/>
    <property type="match status" value="1"/>
</dbReference>
<keyword evidence="2" id="KW-1185">Reference proteome</keyword>
<dbReference type="PANTHER" id="PTHR38471:SF2">
    <property type="entry name" value="FOUR HELIX BUNDLE PROTEIN"/>
    <property type="match status" value="1"/>
</dbReference>